<dbReference type="PANTHER" id="PTHR43649:SF34">
    <property type="entry name" value="ABC TRANSPORTER PERIPLASMIC-BINDING PROTEIN YCJN-RELATED"/>
    <property type="match status" value="1"/>
</dbReference>
<gene>
    <name evidence="5" type="ORF">HNR23_000990</name>
</gene>
<keyword evidence="6" id="KW-1185">Reference proteome</keyword>
<dbReference type="Pfam" id="PF13416">
    <property type="entry name" value="SBP_bac_8"/>
    <property type="match status" value="1"/>
</dbReference>
<dbReference type="InterPro" id="IPR006059">
    <property type="entry name" value="SBP"/>
</dbReference>
<dbReference type="SUPFAM" id="SSF53850">
    <property type="entry name" value="Periplasmic binding protein-like II"/>
    <property type="match status" value="1"/>
</dbReference>
<feature type="chain" id="PRO_5039566243" evidence="4">
    <location>
        <begin position="32"/>
        <end position="473"/>
    </location>
</feature>
<organism evidence="5 6">
    <name type="scientific">Nocardiopsis mwathae</name>
    <dbReference type="NCBI Taxonomy" id="1472723"/>
    <lineage>
        <taxon>Bacteria</taxon>
        <taxon>Bacillati</taxon>
        <taxon>Actinomycetota</taxon>
        <taxon>Actinomycetes</taxon>
        <taxon>Streptosporangiales</taxon>
        <taxon>Nocardiopsidaceae</taxon>
        <taxon>Nocardiopsis</taxon>
    </lineage>
</organism>
<dbReference type="Gene3D" id="3.40.190.10">
    <property type="entry name" value="Periplasmic binding protein-like II"/>
    <property type="match status" value="1"/>
</dbReference>
<keyword evidence="3 4" id="KW-0732">Signal</keyword>
<dbReference type="RefSeq" id="WP_343070426.1">
    <property type="nucleotide sequence ID" value="NZ_JACHDS010000001.1"/>
</dbReference>
<evidence type="ECO:0000256" key="1">
    <source>
        <dbReference type="ARBA" id="ARBA00008520"/>
    </source>
</evidence>
<dbReference type="PROSITE" id="PS51257">
    <property type="entry name" value="PROKAR_LIPOPROTEIN"/>
    <property type="match status" value="1"/>
</dbReference>
<proteinExistence type="inferred from homology"/>
<accession>A0A7X0D4C0</accession>
<dbReference type="AlphaFoldDB" id="A0A7X0D4C0"/>
<reference evidence="5 6" key="1">
    <citation type="submission" date="2020-08" db="EMBL/GenBank/DDBJ databases">
        <title>Sequencing the genomes of 1000 actinobacteria strains.</title>
        <authorList>
            <person name="Klenk H.-P."/>
        </authorList>
    </citation>
    <scope>NUCLEOTIDE SEQUENCE [LARGE SCALE GENOMIC DNA]</scope>
    <source>
        <strain evidence="5 6">DSM 46659</strain>
    </source>
</reference>
<evidence type="ECO:0000313" key="6">
    <source>
        <dbReference type="Proteomes" id="UP000546642"/>
    </source>
</evidence>
<dbReference type="EMBL" id="JACHDS010000001">
    <property type="protein sequence ID" value="MBB6170930.1"/>
    <property type="molecule type" value="Genomic_DNA"/>
</dbReference>
<evidence type="ECO:0000256" key="2">
    <source>
        <dbReference type="ARBA" id="ARBA00022448"/>
    </source>
</evidence>
<evidence type="ECO:0000256" key="4">
    <source>
        <dbReference type="SAM" id="SignalP"/>
    </source>
</evidence>
<keyword evidence="2" id="KW-0813">Transport</keyword>
<keyword evidence="5" id="KW-0762">Sugar transport</keyword>
<feature type="signal peptide" evidence="4">
    <location>
        <begin position="1"/>
        <end position="31"/>
    </location>
</feature>
<dbReference type="PANTHER" id="PTHR43649">
    <property type="entry name" value="ARABINOSE-BINDING PROTEIN-RELATED"/>
    <property type="match status" value="1"/>
</dbReference>
<comment type="caution">
    <text evidence="5">The sequence shown here is derived from an EMBL/GenBank/DDBJ whole genome shotgun (WGS) entry which is preliminary data.</text>
</comment>
<protein>
    <submittedName>
        <fullName evidence="5">Multiple sugar transport system substrate-binding protein</fullName>
    </submittedName>
</protein>
<dbReference type="InterPro" id="IPR050490">
    <property type="entry name" value="Bact_solute-bd_prot1"/>
</dbReference>
<comment type="similarity">
    <text evidence="1">Belongs to the bacterial solute-binding protein 1 family.</text>
</comment>
<sequence>MFASTGKRPRRHRALAAGGAALLLLLGSACAPDRGRADGALTFWTPHVTPDRLAQQEATAARFTDRTGIDVDVVAMAAADQNQALVTGAASGDVPDVILLAPDQAAAWSGQGLLDTDVAADVLDALDRATFSEHALDMVTIGGEPVAVPSDGWGQVLVYRADLLERAGVRPPRTVEEVARAAERLDSEGVAGIVLGTRPGDPFTTQTLEALLLAGGCELVDAEGRVALDEPACARALDAYARMADASVGGDQDVETTRAAYLSGRSAMLFWGSHIFDELAGLAPDFPATCPECRDDPAFLAANSGVVTALRLPGAGASDDPADARQFGLTLNLGVPRGADTESARRFIEFLLGDGYTDSLAVSPEGRIPVRSGTAEEPGVFADAWADLPTGEDPEARRPLSDFYDEATVQGIVEGAQSFQRWGYGTEHARFAGALAAQNTLAREIGPLFDGADPADVADRMARAARDVRADVE</sequence>
<evidence type="ECO:0000256" key="3">
    <source>
        <dbReference type="ARBA" id="ARBA00022729"/>
    </source>
</evidence>
<evidence type="ECO:0000313" key="5">
    <source>
        <dbReference type="EMBL" id="MBB6170930.1"/>
    </source>
</evidence>
<dbReference type="Proteomes" id="UP000546642">
    <property type="component" value="Unassembled WGS sequence"/>
</dbReference>
<name>A0A7X0D4C0_9ACTN</name>